<sequence length="80" mass="8273">MNKPGLINALITAINSTSVLRTGTENPNLHGTPTNATLMTTVGMANCTQACALGGLACVVALPNEANFCWDSFSGCINRC</sequence>
<evidence type="ECO:0000313" key="2">
    <source>
        <dbReference type="Proteomes" id="UP000541154"/>
    </source>
</evidence>
<keyword evidence="2" id="KW-1185">Reference proteome</keyword>
<proteinExistence type="predicted"/>
<dbReference type="EMBL" id="SPNV01000129">
    <property type="protein sequence ID" value="KAF5860457.1"/>
    <property type="molecule type" value="Genomic_DNA"/>
</dbReference>
<gene>
    <name evidence="1" type="ORF">ETB97_001466</name>
</gene>
<organism evidence="1 2">
    <name type="scientific">Petromyces alliaceus</name>
    <name type="common">Aspergillus alliaceus</name>
    <dbReference type="NCBI Taxonomy" id="209559"/>
    <lineage>
        <taxon>Eukaryota</taxon>
        <taxon>Fungi</taxon>
        <taxon>Dikarya</taxon>
        <taxon>Ascomycota</taxon>
        <taxon>Pezizomycotina</taxon>
        <taxon>Eurotiomycetes</taxon>
        <taxon>Eurotiomycetidae</taxon>
        <taxon>Eurotiales</taxon>
        <taxon>Aspergillaceae</taxon>
        <taxon>Aspergillus</taxon>
        <taxon>Aspergillus subgen. Circumdati</taxon>
    </lineage>
</organism>
<name>A0A8H6A433_PETAA</name>
<reference evidence="1 2" key="1">
    <citation type="submission" date="2019-04" db="EMBL/GenBank/DDBJ databases">
        <title>Aspergillus burnettii sp. nov., novel species from soil in southeast Queensland.</title>
        <authorList>
            <person name="Gilchrist C.L.M."/>
            <person name="Pitt J.I."/>
            <person name="Lange L."/>
            <person name="Lacey H.J."/>
            <person name="Vuong D."/>
            <person name="Midgley D.J."/>
            <person name="Greenfield P."/>
            <person name="Bradbury M."/>
            <person name="Lacey E."/>
            <person name="Busk P.K."/>
            <person name="Pilgaard B."/>
            <person name="Chooi Y.H."/>
            <person name="Piggott A.M."/>
        </authorList>
    </citation>
    <scope>NUCLEOTIDE SEQUENCE [LARGE SCALE GENOMIC DNA]</scope>
    <source>
        <strain evidence="1 2">FRR 5400</strain>
    </source>
</reference>
<dbReference type="AlphaFoldDB" id="A0A8H6A433"/>
<accession>A0A8H6A433</accession>
<evidence type="ECO:0000313" key="1">
    <source>
        <dbReference type="EMBL" id="KAF5860457.1"/>
    </source>
</evidence>
<dbReference type="Proteomes" id="UP000541154">
    <property type="component" value="Unassembled WGS sequence"/>
</dbReference>
<protein>
    <submittedName>
        <fullName evidence="1">Uncharacterized protein</fullName>
    </submittedName>
</protein>
<comment type="caution">
    <text evidence="1">The sequence shown here is derived from an EMBL/GenBank/DDBJ whole genome shotgun (WGS) entry which is preliminary data.</text>
</comment>